<organism evidence="14 15">
    <name type="scientific">Bittarella massiliensis</name>
    <name type="common">ex Durand et al. 2017</name>
    <dbReference type="NCBI Taxonomy" id="1720313"/>
    <lineage>
        <taxon>Bacteria</taxon>
        <taxon>Bacillati</taxon>
        <taxon>Bacillota</taxon>
        <taxon>Clostridia</taxon>
        <taxon>Eubacteriales</taxon>
        <taxon>Oscillospiraceae</taxon>
        <taxon>Bittarella (ex Durand et al. 2017)</taxon>
    </lineage>
</organism>
<dbReference type="CDD" id="cd00130">
    <property type="entry name" value="PAS"/>
    <property type="match status" value="2"/>
</dbReference>
<evidence type="ECO:0000259" key="12">
    <source>
        <dbReference type="PROSITE" id="PS50110"/>
    </source>
</evidence>
<evidence type="ECO:0000256" key="8">
    <source>
        <dbReference type="ARBA" id="ARBA00024867"/>
    </source>
</evidence>
<dbReference type="CDD" id="cd16922">
    <property type="entry name" value="HATPase_EvgS-ArcB-TorS-like"/>
    <property type="match status" value="1"/>
</dbReference>
<dbReference type="InterPro" id="IPR011006">
    <property type="entry name" value="CheY-like_superfamily"/>
</dbReference>
<feature type="domain" description="PAC" evidence="13">
    <location>
        <begin position="960"/>
        <end position="1014"/>
    </location>
</feature>
<dbReference type="CDD" id="cd00082">
    <property type="entry name" value="HisKA"/>
    <property type="match status" value="1"/>
</dbReference>
<reference evidence="15" key="1">
    <citation type="submission" date="2016-11" db="EMBL/GenBank/DDBJ databases">
        <authorList>
            <person name="Jaros S."/>
            <person name="Januszkiewicz K."/>
            <person name="Wedrychowicz H."/>
        </authorList>
    </citation>
    <scope>NUCLEOTIDE SEQUENCE [LARGE SCALE GENOMIC DNA]</scope>
    <source>
        <strain evidence="15">DSM 4029</strain>
    </source>
</reference>
<evidence type="ECO:0000256" key="9">
    <source>
        <dbReference type="PROSITE-ProRule" id="PRU00169"/>
    </source>
</evidence>
<dbReference type="InterPro" id="IPR000700">
    <property type="entry name" value="PAS-assoc_C"/>
</dbReference>
<dbReference type="SUPFAM" id="SSF52172">
    <property type="entry name" value="CheY-like"/>
    <property type="match status" value="1"/>
</dbReference>
<dbReference type="EC" id="2.7.13.3" evidence="2"/>
<dbReference type="InterPro" id="IPR001610">
    <property type="entry name" value="PAC"/>
</dbReference>
<dbReference type="Gene3D" id="3.30.450.20">
    <property type="entry name" value="PAS domain"/>
    <property type="match status" value="5"/>
</dbReference>
<dbReference type="PROSITE" id="PS50110">
    <property type="entry name" value="RESPONSE_REGULATORY"/>
    <property type="match status" value="1"/>
</dbReference>
<dbReference type="SUPFAM" id="SSF47384">
    <property type="entry name" value="Homodimeric domain of signal transducing histidine kinase"/>
    <property type="match status" value="1"/>
</dbReference>
<dbReference type="EMBL" id="FQVY01000007">
    <property type="protein sequence ID" value="SHG67299.1"/>
    <property type="molecule type" value="Genomic_DNA"/>
</dbReference>
<evidence type="ECO:0000256" key="2">
    <source>
        <dbReference type="ARBA" id="ARBA00012438"/>
    </source>
</evidence>
<dbReference type="SMART" id="SM00387">
    <property type="entry name" value="HATPase_c"/>
    <property type="match status" value="1"/>
</dbReference>
<dbReference type="Gene3D" id="1.10.287.130">
    <property type="match status" value="1"/>
</dbReference>
<proteinExistence type="predicted"/>
<keyword evidence="5" id="KW-0808">Transferase</keyword>
<comment type="caution">
    <text evidence="14">The sequence shown here is derived from an EMBL/GenBank/DDBJ whole genome shotgun (WGS) entry which is preliminary data.</text>
</comment>
<dbReference type="Gene3D" id="3.40.50.2300">
    <property type="match status" value="1"/>
</dbReference>
<dbReference type="InterPro" id="IPR004358">
    <property type="entry name" value="Sig_transdc_His_kin-like_C"/>
</dbReference>
<feature type="domain" description="PAC" evidence="13">
    <location>
        <begin position="444"/>
        <end position="495"/>
    </location>
</feature>
<evidence type="ECO:0000256" key="3">
    <source>
        <dbReference type="ARBA" id="ARBA00018672"/>
    </source>
</evidence>
<evidence type="ECO:0000259" key="13">
    <source>
        <dbReference type="PROSITE" id="PS50113"/>
    </source>
</evidence>
<dbReference type="GO" id="GO:0000155">
    <property type="term" value="F:phosphorelay sensor kinase activity"/>
    <property type="evidence" value="ECO:0007669"/>
    <property type="project" value="InterPro"/>
</dbReference>
<dbReference type="Gene3D" id="3.30.565.10">
    <property type="entry name" value="Histidine kinase-like ATPase, C-terminal domain"/>
    <property type="match status" value="1"/>
</dbReference>
<dbReference type="PRINTS" id="PR00344">
    <property type="entry name" value="BCTRLSENSOR"/>
</dbReference>
<dbReference type="PANTHER" id="PTHR43047">
    <property type="entry name" value="TWO-COMPONENT HISTIDINE PROTEIN KINASE"/>
    <property type="match status" value="1"/>
</dbReference>
<dbReference type="InterPro" id="IPR036890">
    <property type="entry name" value="HATPase_C_sf"/>
</dbReference>
<dbReference type="Pfam" id="PF08448">
    <property type="entry name" value="PAS_4"/>
    <property type="match status" value="1"/>
</dbReference>
<dbReference type="CDD" id="cd17546">
    <property type="entry name" value="REC_hyHK_CKI1_RcsC-like"/>
    <property type="match status" value="1"/>
</dbReference>
<dbReference type="InterPro" id="IPR005467">
    <property type="entry name" value="His_kinase_dom"/>
</dbReference>
<protein>
    <recommendedName>
        <fullName evidence="3">Stage 0 sporulation protein A homolog</fullName>
        <ecNumber evidence="2">2.7.13.3</ecNumber>
    </recommendedName>
</protein>
<dbReference type="InterPro" id="IPR036097">
    <property type="entry name" value="HisK_dim/P_sf"/>
</dbReference>
<dbReference type="InterPro" id="IPR003594">
    <property type="entry name" value="HATPase_dom"/>
</dbReference>
<dbReference type="SMART" id="SM00448">
    <property type="entry name" value="REC"/>
    <property type="match status" value="1"/>
</dbReference>
<dbReference type="Pfam" id="PF00072">
    <property type="entry name" value="Response_reg"/>
    <property type="match status" value="1"/>
</dbReference>
<comment type="function">
    <text evidence="8">May play the central regulatory role in sporulation. It may be an element of the effector pathway responsible for the activation of sporulation genes in response to nutritional stress. Spo0A may act in concert with spo0H (a sigma factor) to control the expression of some genes that are critical to the sporulation process.</text>
</comment>
<dbReference type="Pfam" id="PF02518">
    <property type="entry name" value="HATPase_c"/>
    <property type="match status" value="1"/>
</dbReference>
<keyword evidence="6" id="KW-0418">Kinase</keyword>
<evidence type="ECO:0000256" key="5">
    <source>
        <dbReference type="ARBA" id="ARBA00022679"/>
    </source>
</evidence>
<dbReference type="InterPro" id="IPR003661">
    <property type="entry name" value="HisK_dim/P_dom"/>
</dbReference>
<evidence type="ECO:0000256" key="6">
    <source>
        <dbReference type="ARBA" id="ARBA00022777"/>
    </source>
</evidence>
<evidence type="ECO:0000256" key="1">
    <source>
        <dbReference type="ARBA" id="ARBA00000085"/>
    </source>
</evidence>
<accession>A0AAQ1RXA5</accession>
<dbReference type="InterPro" id="IPR000014">
    <property type="entry name" value="PAS"/>
</dbReference>
<keyword evidence="4 9" id="KW-0597">Phosphoprotein</keyword>
<feature type="modified residue" description="4-aspartylphosphate" evidence="9">
    <location>
        <position position="1469"/>
    </location>
</feature>
<dbReference type="PROSITE" id="PS50109">
    <property type="entry name" value="HIS_KIN"/>
    <property type="match status" value="1"/>
</dbReference>
<dbReference type="InterPro" id="IPR013656">
    <property type="entry name" value="PAS_4"/>
</dbReference>
<gene>
    <name evidence="14" type="ORF">SAMN05444424_2963</name>
</gene>
<evidence type="ECO:0000259" key="11">
    <source>
        <dbReference type="PROSITE" id="PS50109"/>
    </source>
</evidence>
<evidence type="ECO:0000313" key="14">
    <source>
        <dbReference type="EMBL" id="SHG67299.1"/>
    </source>
</evidence>
<dbReference type="PROSITE" id="PS50113">
    <property type="entry name" value="PAC"/>
    <property type="match status" value="3"/>
</dbReference>
<dbReference type="GO" id="GO:0009927">
    <property type="term" value="F:histidine phosphotransfer kinase activity"/>
    <property type="evidence" value="ECO:0007669"/>
    <property type="project" value="TreeGrafter"/>
</dbReference>
<dbReference type="PANTHER" id="PTHR43047:SF72">
    <property type="entry name" value="OSMOSENSING HISTIDINE PROTEIN KINASE SLN1"/>
    <property type="match status" value="1"/>
</dbReference>
<dbReference type="InterPro" id="IPR035965">
    <property type="entry name" value="PAS-like_dom_sf"/>
</dbReference>
<name>A0AAQ1RXA5_9FIRM</name>
<feature type="domain" description="Histidine kinase" evidence="11">
    <location>
        <begin position="1173"/>
        <end position="1395"/>
    </location>
</feature>
<dbReference type="SMART" id="SM00388">
    <property type="entry name" value="HisKA"/>
    <property type="match status" value="1"/>
</dbReference>
<dbReference type="SUPFAM" id="SSF55874">
    <property type="entry name" value="ATPase domain of HSP90 chaperone/DNA topoisomerase II/histidine kinase"/>
    <property type="match status" value="1"/>
</dbReference>
<feature type="domain" description="Response regulatory" evidence="12">
    <location>
        <begin position="1417"/>
        <end position="1538"/>
    </location>
</feature>
<evidence type="ECO:0000313" key="15">
    <source>
        <dbReference type="Proteomes" id="UP000184089"/>
    </source>
</evidence>
<keyword evidence="7" id="KW-0902">Two-component regulatory system</keyword>
<dbReference type="GO" id="GO:0005886">
    <property type="term" value="C:plasma membrane"/>
    <property type="evidence" value="ECO:0007669"/>
    <property type="project" value="TreeGrafter"/>
</dbReference>
<dbReference type="Pfam" id="PF00512">
    <property type="entry name" value="HisKA"/>
    <property type="match status" value="1"/>
</dbReference>
<dbReference type="Pfam" id="PF13426">
    <property type="entry name" value="PAS_9"/>
    <property type="match status" value="1"/>
</dbReference>
<dbReference type="SUPFAM" id="SSF55785">
    <property type="entry name" value="PYP-like sensor domain (PAS domain)"/>
    <property type="match status" value="4"/>
</dbReference>
<evidence type="ECO:0000256" key="4">
    <source>
        <dbReference type="ARBA" id="ARBA00022553"/>
    </source>
</evidence>
<feature type="domain" description="PAC" evidence="13">
    <location>
        <begin position="324"/>
        <end position="376"/>
    </location>
</feature>
<dbReference type="Proteomes" id="UP000184089">
    <property type="component" value="Unassembled WGS sequence"/>
</dbReference>
<dbReference type="NCBIfam" id="TIGR00229">
    <property type="entry name" value="sensory_box"/>
    <property type="match status" value="1"/>
</dbReference>
<feature type="coiled-coil region" evidence="10">
    <location>
        <begin position="1136"/>
        <end position="1163"/>
    </location>
</feature>
<dbReference type="InterPro" id="IPR001789">
    <property type="entry name" value="Sig_transdc_resp-reg_receiver"/>
</dbReference>
<dbReference type="SMART" id="SM00086">
    <property type="entry name" value="PAC"/>
    <property type="match status" value="4"/>
</dbReference>
<evidence type="ECO:0000256" key="10">
    <source>
        <dbReference type="SAM" id="Coils"/>
    </source>
</evidence>
<sequence length="1549" mass="172713">MLSLERQSAAALLDHLAGLFACVAAREDGRLLYFNDRFQKALPAAEEGGALAALWPALADCRPAGWQRTEPGSLVADTPFGPEMEVCFSPLLWGEEPACLICASPPVPTPAQREAAAERERLTAAMAKVYPMVISVNLTQNRYAMVAYEHFDTRQAAEEGCFDQLIEVGASTMHPLYREEFRHTFSRENLLKAFAEGVQERYMQHLQLGDDGVYHWTETRVLPLPCAEGEDRWQITLCRNIDSEKQAQEELESSFAVATENAGGLTAKFLVEGGQVLLLEASRRYRELFGVGERECREGMFSQLPEPLRGELTAQVCRAAAQRATVDVEIPVSRGGKTRWYHGQASCVGGKEGRPIYFGTAVDVTERRQLERDREATYNSLPGGIAKFALAGELLLLETNRAFHTLLGLPAGAAGRGLLALTLPEEREALRQTLETQHRQGLPLRAECRMAREDGQPFWVHLEGRRVGGEDGAPIYLAVLLDVTLRREAQQEREREQARYQLAVESSADVLFVYDLESDLFTSREGGPEGARQALPRYLETLEESGIVHPDDFEKVRAMMAGRLGRAEVRVRRPGEDAFSWFLYQGDAVRQGGRVMQVVGTLQDIGRLKEEEARRTLLQEVCNFVGSRDYQLLAVIDLPGWQCHCVYRDDSGLFPLNRDRFPTAARAFVAHSVCPWDRERMAAALQPEAILTGLAGQGAHTLYLQALERDGSLRWKELSFSHFRGQKGTLLMALQDVEEVRAAETRGRIADGSLEVALNQIYDEVLCTNISRRQMVYAKSRGTYPPIARGAETAYQQVLANIHPSEQAAFARALGPDSLLAAFAAGQTSVGGEFRRKGTDGNYHWVAITAVQLSRQAGGEVMTLLLTSTIDARKQMEQAREEFTTGVTALFEECVTLNVTQDRYLLRKSNPSWGPIPPEGAFEASNSLYCRQVIHPDDQPLFLAAFSLASIRRQLAEGAQRVMRTLRRKGRDGGYRWVEMTMIRLENRIDDDQKVLLVYRDVHQLKTAQEQQREADLRFSSAVSAFYDAVLEGDLETDQVFLWSRQNGSLTQSPLPHRLEENFHWTVEHLVHPNDREAYRQSFAPDALKRAFARGRKEVYLEALRRPSLNEDYRWYSMQAQELSREPGSCRVMFYLKDMDEAKRQEERRRTALMDALELAERANQAKTEFLSRMSHDIRTPMNAIIGMTRIAKESLGEDEKVAGCLEKIDVSAKFLLTLINDVLDMSQIESGKMHIAREPFDTAPFLQGIEAVCAPQARERGQHFSISAAGLAPAYLGDALRLNQILMNLLSNALKYTPEGGDISLEAAPVEGPGGKAAVCFRVSDSGQGMSKAFLKRMYEPFEQETSGGGRNLESSGLGLTIARNLTHLMDGQISVESELGQGTTFTVTLPLAPATPRRKDACPLREEEPAFAGERLLLVEDNEINREIALALLHSRGLKVDTAADGAEAVDRFSQSAPGFYRAVLMDIRMPVMDGLEATERIRALPRPDAATVPIIAMTANAFREEVERARLAGMSDYLTKPVDPPVLFGALFRALRPHPGQGEQKK</sequence>
<comment type="catalytic activity">
    <reaction evidence="1">
        <text>ATP + protein L-histidine = ADP + protein N-phospho-L-histidine.</text>
        <dbReference type="EC" id="2.7.13.3"/>
    </reaction>
</comment>
<evidence type="ECO:0000256" key="7">
    <source>
        <dbReference type="ARBA" id="ARBA00023012"/>
    </source>
</evidence>
<keyword evidence="10" id="KW-0175">Coiled coil</keyword>